<comment type="caution">
    <text evidence="3">The sequence shown here is derived from an EMBL/GenBank/DDBJ whole genome shotgun (WGS) entry which is preliminary data.</text>
</comment>
<keyword evidence="4" id="KW-1185">Reference proteome</keyword>
<dbReference type="GO" id="GO:0046872">
    <property type="term" value="F:metal ion binding"/>
    <property type="evidence" value="ECO:0007669"/>
    <property type="project" value="UniProtKB-KW"/>
</dbReference>
<protein>
    <recommendedName>
        <fullName evidence="2">Trehalose 6-phosphate phosphatase</fullName>
        <ecNumber evidence="2">3.1.3.12</ecNumber>
    </recommendedName>
</protein>
<accession>A0A6V8LPU4</accession>
<dbReference type="Proteomes" id="UP000494245">
    <property type="component" value="Unassembled WGS sequence"/>
</dbReference>
<dbReference type="InterPro" id="IPR036412">
    <property type="entry name" value="HAD-like_sf"/>
</dbReference>
<name>A0A6V8LPU4_9BACT</name>
<comment type="similarity">
    <text evidence="2">Belongs to the trehalose phosphatase family.</text>
</comment>
<dbReference type="InterPro" id="IPR044651">
    <property type="entry name" value="OTSB-like"/>
</dbReference>
<keyword evidence="2" id="KW-0479">Metal-binding</keyword>
<proteinExistence type="inferred from homology"/>
<dbReference type="InterPro" id="IPR023214">
    <property type="entry name" value="HAD_sf"/>
</dbReference>
<keyword evidence="1 2" id="KW-0378">Hydrolase</keyword>
<dbReference type="RefSeq" id="WP_173080764.1">
    <property type="nucleotide sequence ID" value="NZ_BLTE01000001.1"/>
</dbReference>
<dbReference type="SUPFAM" id="SSF56784">
    <property type="entry name" value="HAD-like"/>
    <property type="match status" value="1"/>
</dbReference>
<dbReference type="UniPathway" id="UPA00299"/>
<sequence length="273" mass="29502">MSVQLPGLRHLLEAPEMVEALSGRRTWILALDYDGTLAPFRPARDHAQPYAGVRDVLERLPPAGPSRMVLVSGREAGELARLLGIHPTPEIWGCHGAQRALPGMEPRLELLDAAQTLALERAEALIGDPALAERKPCGLAVHWRGLSPVERDALEARLKSPLRGLADEAGFQLHAFDGGLELRLPGVDKGTAVKALLQENPGALVLYLGDDKTDEDAFRALEGRGIGVLVNERPRPSRAAYRIGAPQELLILLGRFAASLGMQRRMLGGTVNT</sequence>
<comment type="function">
    <text evidence="2">Removes the phosphate from trehalose 6-phosphate to produce free trehalose.</text>
</comment>
<reference evidence="3 4" key="1">
    <citation type="submission" date="2020-04" db="EMBL/GenBank/DDBJ databases">
        <authorList>
            <consortium name="Desulfovibrio sp. FSS-1 genome sequencing consortium"/>
            <person name="Shimoshige H."/>
            <person name="Kobayashi H."/>
            <person name="Maekawa T."/>
        </authorList>
    </citation>
    <scope>NUCLEOTIDE SEQUENCE [LARGE SCALE GENOMIC DNA]</scope>
    <source>
        <strain evidence="3 4">SIID29052-01</strain>
    </source>
</reference>
<comment type="catalytic activity">
    <reaction evidence="2">
        <text>alpha,alpha-trehalose 6-phosphate + H2O = alpha,alpha-trehalose + phosphate</text>
        <dbReference type="Rhea" id="RHEA:23420"/>
        <dbReference type="ChEBI" id="CHEBI:15377"/>
        <dbReference type="ChEBI" id="CHEBI:16551"/>
        <dbReference type="ChEBI" id="CHEBI:43474"/>
        <dbReference type="ChEBI" id="CHEBI:58429"/>
        <dbReference type="EC" id="3.1.3.12"/>
    </reaction>
</comment>
<comment type="cofactor">
    <cofactor evidence="2">
        <name>Mg(2+)</name>
        <dbReference type="ChEBI" id="CHEBI:18420"/>
    </cofactor>
</comment>
<dbReference type="PANTHER" id="PTHR43768:SF3">
    <property type="entry name" value="TREHALOSE 6-PHOSPHATE PHOSPHATASE"/>
    <property type="match status" value="1"/>
</dbReference>
<reference evidence="3 4" key="2">
    <citation type="submission" date="2020-05" db="EMBL/GenBank/DDBJ databases">
        <title>Draft genome sequence of Desulfovibrio sp. strainFSS-1.</title>
        <authorList>
            <person name="Shimoshige H."/>
            <person name="Kobayashi H."/>
            <person name="Maekawa T."/>
        </authorList>
    </citation>
    <scope>NUCLEOTIDE SEQUENCE [LARGE SCALE GENOMIC DNA]</scope>
    <source>
        <strain evidence="3 4">SIID29052-01</strain>
    </source>
</reference>
<evidence type="ECO:0000313" key="3">
    <source>
        <dbReference type="EMBL" id="GFK92571.1"/>
    </source>
</evidence>
<keyword evidence="2" id="KW-0460">Magnesium</keyword>
<dbReference type="EC" id="3.1.3.12" evidence="2"/>
<dbReference type="InterPro" id="IPR003337">
    <property type="entry name" value="Trehalose_PPase"/>
</dbReference>
<dbReference type="PANTHER" id="PTHR43768">
    <property type="entry name" value="TREHALOSE 6-PHOSPHATE PHOSPHATASE"/>
    <property type="match status" value="1"/>
</dbReference>
<dbReference type="Gene3D" id="3.40.50.1000">
    <property type="entry name" value="HAD superfamily/HAD-like"/>
    <property type="match status" value="2"/>
</dbReference>
<evidence type="ECO:0000256" key="2">
    <source>
        <dbReference type="RuleBase" id="RU361117"/>
    </source>
</evidence>
<comment type="pathway">
    <text evidence="2">Glycan biosynthesis; trehalose biosynthesis.</text>
</comment>
<dbReference type="GO" id="GO:0005992">
    <property type="term" value="P:trehalose biosynthetic process"/>
    <property type="evidence" value="ECO:0007669"/>
    <property type="project" value="UniProtKB-UniPathway"/>
</dbReference>
<dbReference type="GO" id="GO:0004805">
    <property type="term" value="F:trehalose-phosphatase activity"/>
    <property type="evidence" value="ECO:0007669"/>
    <property type="project" value="UniProtKB-EC"/>
</dbReference>
<dbReference type="Pfam" id="PF02358">
    <property type="entry name" value="Trehalose_PPase"/>
    <property type="match status" value="1"/>
</dbReference>
<gene>
    <name evidence="3" type="primary">otsB</name>
    <name evidence="3" type="ORF">NNJEOMEG_00396</name>
</gene>
<organism evidence="3 4">
    <name type="scientific">Fundidesulfovibrio magnetotacticus</name>
    <dbReference type="NCBI Taxonomy" id="2730080"/>
    <lineage>
        <taxon>Bacteria</taxon>
        <taxon>Pseudomonadati</taxon>
        <taxon>Thermodesulfobacteriota</taxon>
        <taxon>Desulfovibrionia</taxon>
        <taxon>Desulfovibrionales</taxon>
        <taxon>Desulfovibrionaceae</taxon>
        <taxon>Fundidesulfovibrio</taxon>
    </lineage>
</organism>
<dbReference type="AlphaFoldDB" id="A0A6V8LPU4"/>
<dbReference type="NCBIfam" id="TIGR00685">
    <property type="entry name" value="T6PP"/>
    <property type="match status" value="1"/>
</dbReference>
<dbReference type="EMBL" id="BLTE01000001">
    <property type="protein sequence ID" value="GFK92571.1"/>
    <property type="molecule type" value="Genomic_DNA"/>
</dbReference>
<evidence type="ECO:0000256" key="1">
    <source>
        <dbReference type="ARBA" id="ARBA00022801"/>
    </source>
</evidence>
<evidence type="ECO:0000313" key="4">
    <source>
        <dbReference type="Proteomes" id="UP000494245"/>
    </source>
</evidence>